<evidence type="ECO:0000313" key="8">
    <source>
        <dbReference type="EMBL" id="SFB93606.1"/>
    </source>
</evidence>
<dbReference type="GO" id="GO:0071555">
    <property type="term" value="P:cell wall organization"/>
    <property type="evidence" value="ECO:0007669"/>
    <property type="project" value="UniProtKB-KW"/>
</dbReference>
<protein>
    <recommendedName>
        <fullName evidence="2 7">Glutamate racemase</fullName>
        <ecNumber evidence="2 7">5.1.1.3</ecNumber>
    </recommendedName>
</protein>
<evidence type="ECO:0000256" key="6">
    <source>
        <dbReference type="ARBA" id="ARBA00023316"/>
    </source>
</evidence>
<feature type="binding site" evidence="7">
    <location>
        <begin position="40"/>
        <end position="41"/>
    </location>
    <ligand>
        <name>substrate</name>
    </ligand>
</feature>
<dbReference type="InterPro" id="IPR004391">
    <property type="entry name" value="Glu_race"/>
</dbReference>
<dbReference type="GO" id="GO:0009252">
    <property type="term" value="P:peptidoglycan biosynthetic process"/>
    <property type="evidence" value="ECO:0007669"/>
    <property type="project" value="UniProtKB-UniRule"/>
</dbReference>
<organism evidence="8 9">
    <name type="scientific">Fructobacillus durionis</name>
    <dbReference type="NCBI Taxonomy" id="283737"/>
    <lineage>
        <taxon>Bacteria</taxon>
        <taxon>Bacillati</taxon>
        <taxon>Bacillota</taxon>
        <taxon>Bacilli</taxon>
        <taxon>Lactobacillales</taxon>
        <taxon>Lactobacillaceae</taxon>
        <taxon>Fructobacillus</taxon>
    </lineage>
</organism>
<evidence type="ECO:0000256" key="4">
    <source>
        <dbReference type="ARBA" id="ARBA00022984"/>
    </source>
</evidence>
<dbReference type="FunFam" id="3.40.50.1860:FF:000001">
    <property type="entry name" value="Glutamate racemase"/>
    <property type="match status" value="1"/>
</dbReference>
<dbReference type="Gene3D" id="3.40.50.1860">
    <property type="match status" value="2"/>
</dbReference>
<proteinExistence type="inferred from homology"/>
<feature type="active site" description="Proton donor/acceptor" evidence="7">
    <location>
        <position position="72"/>
    </location>
</feature>
<sequence length="272" mass="29405">MNAIGMMDSGIGGLTVLKAAKTLLPQESIVFIGDNARNPYGPRRPEEVVQFARQIAHFLVEKYDIKVFVIACNTATACALPVLQAELEIPVIGVIDSGAEAAVKTSQTGRIGLIATEGTVKSGKYQDEIKTLQPEAKVFAQAEPDFVQLVEKNTYQTAVAEKEVDEHLKTFAADDIDTLILGCTHFPLLTDSIQKAVGKNVTLVDAGSATAVDLADYLKNADLLNNEPVSAATYDLYTTGPVDAFETIAKDWLGDGDWHFAHLPVKELEQKD</sequence>
<dbReference type="STRING" id="283737.SAMN05660453_0647"/>
<gene>
    <name evidence="7" type="primary">murI</name>
    <name evidence="8" type="ORF">SAMN05660453_0647</name>
</gene>
<keyword evidence="4 7" id="KW-0573">Peptidoglycan synthesis</keyword>
<keyword evidence="9" id="KW-1185">Reference proteome</keyword>
<evidence type="ECO:0000256" key="5">
    <source>
        <dbReference type="ARBA" id="ARBA00023235"/>
    </source>
</evidence>
<dbReference type="EC" id="5.1.1.3" evidence="2 7"/>
<dbReference type="GO" id="GO:0008881">
    <property type="term" value="F:glutamate racemase activity"/>
    <property type="evidence" value="ECO:0007669"/>
    <property type="project" value="UniProtKB-UniRule"/>
</dbReference>
<dbReference type="InterPro" id="IPR001920">
    <property type="entry name" value="Asp/Glu_race"/>
</dbReference>
<comment type="catalytic activity">
    <reaction evidence="1 7">
        <text>L-glutamate = D-glutamate</text>
        <dbReference type="Rhea" id="RHEA:12813"/>
        <dbReference type="ChEBI" id="CHEBI:29985"/>
        <dbReference type="ChEBI" id="CHEBI:29986"/>
        <dbReference type="EC" id="5.1.1.3"/>
    </reaction>
</comment>
<comment type="function">
    <text evidence="7">Provides the (R)-glutamate required for cell wall biosynthesis.</text>
</comment>
<dbReference type="Pfam" id="PF01177">
    <property type="entry name" value="Asp_Glu_race"/>
    <property type="match status" value="1"/>
</dbReference>
<dbReference type="PANTHER" id="PTHR21198:SF2">
    <property type="entry name" value="GLUTAMATE RACEMASE"/>
    <property type="match status" value="1"/>
</dbReference>
<dbReference type="Proteomes" id="UP000199376">
    <property type="component" value="Unassembled WGS sequence"/>
</dbReference>
<dbReference type="NCBIfam" id="TIGR00067">
    <property type="entry name" value="glut_race"/>
    <property type="match status" value="1"/>
</dbReference>
<dbReference type="PANTHER" id="PTHR21198">
    <property type="entry name" value="GLUTAMATE RACEMASE"/>
    <property type="match status" value="1"/>
</dbReference>
<dbReference type="AlphaFoldDB" id="A0A1I1F3T0"/>
<comment type="pathway">
    <text evidence="7">Cell wall biogenesis; peptidoglycan biosynthesis.</text>
</comment>
<dbReference type="InterPro" id="IPR015942">
    <property type="entry name" value="Asp/Glu/hydantoin_racemase"/>
</dbReference>
<dbReference type="PROSITE" id="PS00924">
    <property type="entry name" value="ASP_GLU_RACEMASE_2"/>
    <property type="match status" value="1"/>
</dbReference>
<dbReference type="SUPFAM" id="SSF53681">
    <property type="entry name" value="Aspartate/glutamate racemase"/>
    <property type="match status" value="2"/>
</dbReference>
<dbReference type="UniPathway" id="UPA00219"/>
<evidence type="ECO:0000256" key="3">
    <source>
        <dbReference type="ARBA" id="ARBA00022960"/>
    </source>
</evidence>
<dbReference type="PROSITE" id="PS00923">
    <property type="entry name" value="ASP_GLU_RACEMASE_1"/>
    <property type="match status" value="1"/>
</dbReference>
<feature type="binding site" evidence="7">
    <location>
        <begin position="8"/>
        <end position="9"/>
    </location>
    <ligand>
        <name>substrate</name>
    </ligand>
</feature>
<dbReference type="EMBL" id="FOLI01000002">
    <property type="protein sequence ID" value="SFB93606.1"/>
    <property type="molecule type" value="Genomic_DNA"/>
</dbReference>
<feature type="binding site" evidence="7">
    <location>
        <begin position="184"/>
        <end position="185"/>
    </location>
    <ligand>
        <name>substrate</name>
    </ligand>
</feature>
<dbReference type="RefSeq" id="WP_244269338.1">
    <property type="nucleotide sequence ID" value="NZ_FOLI01000002.1"/>
</dbReference>
<comment type="similarity">
    <text evidence="7">Belongs to the aspartate/glutamate racemases family.</text>
</comment>
<feature type="active site" description="Proton donor/acceptor" evidence="7">
    <location>
        <position position="183"/>
    </location>
</feature>
<name>A0A1I1F3T0_9LACO</name>
<dbReference type="GO" id="GO:0008360">
    <property type="term" value="P:regulation of cell shape"/>
    <property type="evidence" value="ECO:0007669"/>
    <property type="project" value="UniProtKB-KW"/>
</dbReference>
<reference evidence="8 9" key="1">
    <citation type="submission" date="2016-10" db="EMBL/GenBank/DDBJ databases">
        <authorList>
            <person name="de Groot N.N."/>
        </authorList>
    </citation>
    <scope>NUCLEOTIDE SEQUENCE [LARGE SCALE GENOMIC DNA]</scope>
    <source>
        <strain evidence="8 9">DSM 19113</strain>
    </source>
</reference>
<evidence type="ECO:0000256" key="2">
    <source>
        <dbReference type="ARBA" id="ARBA00013090"/>
    </source>
</evidence>
<dbReference type="InterPro" id="IPR018187">
    <property type="entry name" value="Asp/Glu_racemase_AS_1"/>
</dbReference>
<keyword evidence="6 7" id="KW-0961">Cell wall biogenesis/degradation</keyword>
<keyword evidence="3 7" id="KW-0133">Cell shape</keyword>
<evidence type="ECO:0000313" key="9">
    <source>
        <dbReference type="Proteomes" id="UP000199376"/>
    </source>
</evidence>
<dbReference type="InterPro" id="IPR033134">
    <property type="entry name" value="Asp/Glu_racemase_AS_2"/>
</dbReference>
<dbReference type="HAMAP" id="MF_00258">
    <property type="entry name" value="Glu_racemase"/>
    <property type="match status" value="1"/>
</dbReference>
<keyword evidence="5 7" id="KW-0413">Isomerase</keyword>
<evidence type="ECO:0000256" key="1">
    <source>
        <dbReference type="ARBA" id="ARBA00001602"/>
    </source>
</evidence>
<evidence type="ECO:0000256" key="7">
    <source>
        <dbReference type="HAMAP-Rule" id="MF_00258"/>
    </source>
</evidence>
<feature type="binding site" evidence="7">
    <location>
        <begin position="73"/>
        <end position="74"/>
    </location>
    <ligand>
        <name>substrate</name>
    </ligand>
</feature>
<accession>A0A1I1F3T0</accession>